<protein>
    <submittedName>
        <fullName evidence="6">2-dehydro-3-deoxy-6-phosphogalactonate aldolase</fullName>
    </submittedName>
</protein>
<proteinExistence type="inferred from homology"/>
<dbReference type="EMBL" id="VAFL01000018">
    <property type="protein sequence ID" value="TKW64913.1"/>
    <property type="molecule type" value="Genomic_DNA"/>
</dbReference>
<dbReference type="AlphaFoldDB" id="A0A533I1J5"/>
<name>A0A533I1J5_PARDE</name>
<accession>A0A533I1J5</accession>
<keyword evidence="5" id="KW-0119">Carbohydrate metabolism</keyword>
<dbReference type="CDD" id="cd00452">
    <property type="entry name" value="KDPG_aldolase"/>
    <property type="match status" value="1"/>
</dbReference>
<comment type="caution">
    <text evidence="6">The sequence shown here is derived from an EMBL/GenBank/DDBJ whole genome shotgun (WGS) entry which is preliminary data.</text>
</comment>
<dbReference type="PANTHER" id="PTHR30246">
    <property type="entry name" value="2-KETO-3-DEOXY-6-PHOSPHOGLUCONATE ALDOLASE"/>
    <property type="match status" value="1"/>
</dbReference>
<evidence type="ECO:0000256" key="1">
    <source>
        <dbReference type="ARBA" id="ARBA00004761"/>
    </source>
</evidence>
<evidence type="ECO:0000256" key="5">
    <source>
        <dbReference type="ARBA" id="ARBA00023277"/>
    </source>
</evidence>
<dbReference type="InterPro" id="IPR013785">
    <property type="entry name" value="Aldolase_TIM"/>
</dbReference>
<comment type="similarity">
    <text evidence="2">Belongs to the KHG/KDPG aldolase family.</text>
</comment>
<comment type="pathway">
    <text evidence="1">Carbohydrate acid metabolism.</text>
</comment>
<reference evidence="6 7" key="1">
    <citation type="journal article" date="2017" name="Nat. Commun.">
        <title>In situ click chemistry generation of cyclooxygenase-2 inhibitors.</title>
        <authorList>
            <person name="Bhardwaj A."/>
            <person name="Kaur J."/>
            <person name="Wuest M."/>
            <person name="Wuest F."/>
        </authorList>
    </citation>
    <scope>NUCLEOTIDE SEQUENCE [LARGE SCALE GENOMIC DNA]</scope>
    <source>
        <strain evidence="6">S2_012_000_R3_94</strain>
    </source>
</reference>
<evidence type="ECO:0000313" key="6">
    <source>
        <dbReference type="EMBL" id="TKW64913.1"/>
    </source>
</evidence>
<dbReference type="PANTHER" id="PTHR30246:SF1">
    <property type="entry name" value="2-DEHYDRO-3-DEOXY-6-PHOSPHOGALACTONATE ALDOLASE-RELATED"/>
    <property type="match status" value="1"/>
</dbReference>
<dbReference type="Gene3D" id="3.20.20.70">
    <property type="entry name" value="Aldolase class I"/>
    <property type="match status" value="1"/>
</dbReference>
<dbReference type="GO" id="GO:0016829">
    <property type="term" value="F:lyase activity"/>
    <property type="evidence" value="ECO:0007669"/>
    <property type="project" value="UniProtKB-KW"/>
</dbReference>
<gene>
    <name evidence="6" type="ORF">DI616_16910</name>
</gene>
<evidence type="ECO:0000256" key="3">
    <source>
        <dbReference type="ARBA" id="ARBA00011233"/>
    </source>
</evidence>
<dbReference type="SUPFAM" id="SSF51569">
    <property type="entry name" value="Aldolase"/>
    <property type="match status" value="1"/>
</dbReference>
<dbReference type="Proteomes" id="UP000315344">
    <property type="component" value="Unassembled WGS sequence"/>
</dbReference>
<sequence>MTRPIIAILRGITPPDAVATAESLIAAGITKIEVPLNSPDAFTSITRLIDAVGSRAQIGAGTVLRVTEVERLAAIGCRLIVSPNCNPDVIRATREAGLASYPGVMTPTEAFAALDAGATALKLFPGELVGPSGLKAMRAVLPAGTACYAVGGVNADTLAGWLEAGAAGIGVGTGIYRPGDSPETVAGRAGDLVGLWDRATV</sequence>
<dbReference type="Pfam" id="PF01081">
    <property type="entry name" value="Aldolase"/>
    <property type="match status" value="1"/>
</dbReference>
<evidence type="ECO:0000256" key="2">
    <source>
        <dbReference type="ARBA" id="ARBA00006906"/>
    </source>
</evidence>
<dbReference type="NCBIfam" id="NF006600">
    <property type="entry name" value="PRK09140.1"/>
    <property type="match status" value="1"/>
</dbReference>
<dbReference type="InterPro" id="IPR000887">
    <property type="entry name" value="Aldlse_KDPG_KHG"/>
</dbReference>
<evidence type="ECO:0000256" key="4">
    <source>
        <dbReference type="ARBA" id="ARBA00023239"/>
    </source>
</evidence>
<organism evidence="6 7">
    <name type="scientific">Paracoccus denitrificans</name>
    <dbReference type="NCBI Taxonomy" id="266"/>
    <lineage>
        <taxon>Bacteria</taxon>
        <taxon>Pseudomonadati</taxon>
        <taxon>Pseudomonadota</taxon>
        <taxon>Alphaproteobacteria</taxon>
        <taxon>Rhodobacterales</taxon>
        <taxon>Paracoccaceae</taxon>
        <taxon>Paracoccus</taxon>
    </lineage>
</organism>
<keyword evidence="4" id="KW-0456">Lyase</keyword>
<comment type="subunit">
    <text evidence="3">Homotrimer.</text>
</comment>
<evidence type="ECO:0000313" key="7">
    <source>
        <dbReference type="Proteomes" id="UP000315344"/>
    </source>
</evidence>